<organism evidence="2 3">
    <name type="scientific">Novipirellula rosea</name>
    <dbReference type="NCBI Taxonomy" id="1031540"/>
    <lineage>
        <taxon>Bacteria</taxon>
        <taxon>Pseudomonadati</taxon>
        <taxon>Planctomycetota</taxon>
        <taxon>Planctomycetia</taxon>
        <taxon>Pirellulales</taxon>
        <taxon>Pirellulaceae</taxon>
        <taxon>Novipirellula</taxon>
    </lineage>
</organism>
<protein>
    <submittedName>
        <fullName evidence="2">Uncharacterized protein</fullName>
    </submittedName>
</protein>
<dbReference type="Proteomes" id="UP001500840">
    <property type="component" value="Unassembled WGS sequence"/>
</dbReference>
<keyword evidence="3" id="KW-1185">Reference proteome</keyword>
<keyword evidence="1" id="KW-0472">Membrane</keyword>
<feature type="transmembrane region" description="Helical" evidence="1">
    <location>
        <begin position="12"/>
        <end position="31"/>
    </location>
</feature>
<evidence type="ECO:0000313" key="2">
    <source>
        <dbReference type="EMBL" id="GAA4454858.1"/>
    </source>
</evidence>
<reference evidence="3" key="1">
    <citation type="journal article" date="2019" name="Int. J. Syst. Evol. Microbiol.">
        <title>The Global Catalogue of Microorganisms (GCM) 10K type strain sequencing project: providing services to taxonomists for standard genome sequencing and annotation.</title>
        <authorList>
            <consortium name="The Broad Institute Genomics Platform"/>
            <consortium name="The Broad Institute Genome Sequencing Center for Infectious Disease"/>
            <person name="Wu L."/>
            <person name="Ma J."/>
        </authorList>
    </citation>
    <scope>NUCLEOTIDE SEQUENCE [LARGE SCALE GENOMIC DNA]</scope>
    <source>
        <strain evidence="3">JCM 17759</strain>
    </source>
</reference>
<sequence>MVMTLTRDTKIAIALGAVGAAIGYSLLVLNVRHDFDTAPLMLMVFGAVLIVLCPLVALLWTLHQKRKLPIRRCDICCAVVMLIGLLGPSRFEPLVPYRLGDFFGLLFWSGFLTLVGLMTYRRRKGGGGLQDETQ</sequence>
<evidence type="ECO:0000313" key="3">
    <source>
        <dbReference type="Proteomes" id="UP001500840"/>
    </source>
</evidence>
<accession>A0ABP8MU27</accession>
<keyword evidence="1" id="KW-1133">Transmembrane helix</keyword>
<comment type="caution">
    <text evidence="2">The sequence shown here is derived from an EMBL/GenBank/DDBJ whole genome shotgun (WGS) entry which is preliminary data.</text>
</comment>
<feature type="transmembrane region" description="Helical" evidence="1">
    <location>
        <begin position="73"/>
        <end position="90"/>
    </location>
</feature>
<feature type="transmembrane region" description="Helical" evidence="1">
    <location>
        <begin position="102"/>
        <end position="120"/>
    </location>
</feature>
<evidence type="ECO:0000256" key="1">
    <source>
        <dbReference type="SAM" id="Phobius"/>
    </source>
</evidence>
<keyword evidence="1" id="KW-0812">Transmembrane</keyword>
<dbReference type="EMBL" id="BAABGA010000035">
    <property type="protein sequence ID" value="GAA4454858.1"/>
    <property type="molecule type" value="Genomic_DNA"/>
</dbReference>
<feature type="transmembrane region" description="Helical" evidence="1">
    <location>
        <begin position="37"/>
        <end position="61"/>
    </location>
</feature>
<proteinExistence type="predicted"/>
<name>A0ABP8MU27_9BACT</name>
<gene>
    <name evidence="2" type="ORF">GCM10023156_27960</name>
</gene>